<dbReference type="EMBL" id="FOFX01000003">
    <property type="protein sequence ID" value="SEP73804.1"/>
    <property type="molecule type" value="Genomic_DNA"/>
</dbReference>
<feature type="chain" id="PRO_5015044440" evidence="2">
    <location>
        <begin position="23"/>
        <end position="111"/>
    </location>
</feature>
<dbReference type="EMBL" id="FNLN01000012">
    <property type="protein sequence ID" value="SDT93822.1"/>
    <property type="molecule type" value="Genomic_DNA"/>
</dbReference>
<feature type="region of interest" description="Disordered" evidence="1">
    <location>
        <begin position="86"/>
        <end position="111"/>
    </location>
</feature>
<proteinExistence type="predicted"/>
<dbReference type="Proteomes" id="UP000182882">
    <property type="component" value="Unassembled WGS sequence"/>
</dbReference>
<organism evidence="3 7">
    <name type="scientific">Nitrosomonas ureae</name>
    <dbReference type="NCBI Taxonomy" id="44577"/>
    <lineage>
        <taxon>Bacteria</taxon>
        <taxon>Pseudomonadati</taxon>
        <taxon>Pseudomonadota</taxon>
        <taxon>Betaproteobacteria</taxon>
        <taxon>Nitrosomonadales</taxon>
        <taxon>Nitrosomonadaceae</taxon>
        <taxon>Nitrosomonas</taxon>
    </lineage>
</organism>
<keyword evidence="2" id="KW-0732">Signal</keyword>
<evidence type="ECO:0000313" key="6">
    <source>
        <dbReference type="Proteomes" id="UP000181998"/>
    </source>
</evidence>
<dbReference type="Proteomes" id="UP000181998">
    <property type="component" value="Unassembled WGS sequence"/>
</dbReference>
<dbReference type="EMBL" id="OCMU01000001">
    <property type="protein sequence ID" value="SOD16617.1"/>
    <property type="molecule type" value="Genomic_DNA"/>
</dbReference>
<reference evidence="7" key="2">
    <citation type="submission" date="2016-10" db="EMBL/GenBank/DDBJ databases">
        <authorList>
            <person name="Varghese N."/>
            <person name="Submissions S."/>
        </authorList>
    </citation>
    <scope>NUCLEOTIDE SEQUENCE [LARGE SCALE GENOMIC DNA]</scope>
    <source>
        <strain evidence="7">Nm10</strain>
    </source>
</reference>
<evidence type="ECO:0000313" key="7">
    <source>
        <dbReference type="Proteomes" id="UP000182882"/>
    </source>
</evidence>
<dbReference type="AlphaFoldDB" id="A0A0S3AFH9"/>
<accession>A0A0S3AFH9</accession>
<gene>
    <name evidence="3" type="ORF">SAMN05216406_11227</name>
    <name evidence="4" type="ORF">SAMN05421510_100338</name>
    <name evidence="5" type="ORF">SAMN06297164_0662</name>
</gene>
<dbReference type="RefSeq" id="WP_062557662.1">
    <property type="nucleotide sequence ID" value="NZ_CP013341.1"/>
</dbReference>
<reference evidence="3 6" key="1">
    <citation type="submission" date="2016-10" db="EMBL/GenBank/DDBJ databases">
        <authorList>
            <person name="de Groot N.N."/>
        </authorList>
    </citation>
    <scope>NUCLEOTIDE SEQUENCE [LARGE SCALE GENOMIC DNA]</scope>
    <source>
        <strain evidence="3">Nm10</strain>
        <strain evidence="4 6">Nm9</strain>
    </source>
</reference>
<dbReference type="STRING" id="44577.ATY38_01070"/>
<evidence type="ECO:0000313" key="8">
    <source>
        <dbReference type="Proteomes" id="UP000219335"/>
    </source>
</evidence>
<dbReference type="Gene3D" id="1.20.120.660">
    <property type="entry name" value="IL-4 antagonist (De novo design) like domain"/>
    <property type="match status" value="1"/>
</dbReference>
<dbReference type="Proteomes" id="UP000219335">
    <property type="component" value="Unassembled WGS sequence"/>
</dbReference>
<protein>
    <submittedName>
        <fullName evidence="3">Small metal-binding protein</fullName>
    </submittedName>
</protein>
<dbReference type="CDD" id="cd13840">
    <property type="entry name" value="SMBP_like"/>
    <property type="match status" value="1"/>
</dbReference>
<sequence length="111" mass="11843">MKTITLLTTLVMMTFFSLSALADASHLDQAIQHSEAAAKSADGKAVAKHAMEAKKHANAAKNDKDRQIDAKHLDEGIKSLDEAVKEGKDGEADAAKKAASDAIEHFKQATK</sequence>
<dbReference type="GO" id="GO:0046872">
    <property type="term" value="F:metal ion binding"/>
    <property type="evidence" value="ECO:0007669"/>
    <property type="project" value="InterPro"/>
</dbReference>
<keyword evidence="7" id="KW-1185">Reference proteome</keyword>
<reference evidence="5 8" key="3">
    <citation type="submission" date="2017-09" db="EMBL/GenBank/DDBJ databases">
        <authorList>
            <person name="Ehlers B."/>
            <person name="Leendertz F.H."/>
        </authorList>
    </citation>
    <scope>NUCLEOTIDE SEQUENCE [LARGE SCALE GENOMIC DNA]</scope>
    <source>
        <strain evidence="5 8">Nm42</strain>
    </source>
</reference>
<evidence type="ECO:0000256" key="2">
    <source>
        <dbReference type="SAM" id="SignalP"/>
    </source>
</evidence>
<dbReference type="KEGG" id="nur:ATY38_01070"/>
<evidence type="ECO:0000313" key="4">
    <source>
        <dbReference type="EMBL" id="SEP73804.1"/>
    </source>
</evidence>
<dbReference type="InterPro" id="IPR031877">
    <property type="entry name" value="SmbP"/>
</dbReference>
<evidence type="ECO:0000313" key="3">
    <source>
        <dbReference type="EMBL" id="SDT93822.1"/>
    </source>
</evidence>
<feature type="signal peptide" evidence="2">
    <location>
        <begin position="1"/>
        <end position="22"/>
    </location>
</feature>
<evidence type="ECO:0000256" key="1">
    <source>
        <dbReference type="SAM" id="MobiDB-lite"/>
    </source>
</evidence>
<evidence type="ECO:0000313" key="5">
    <source>
        <dbReference type="EMBL" id="SOD16617.1"/>
    </source>
</evidence>
<name>A0A0S3AFH9_9PROT</name>
<dbReference type="Pfam" id="PF16785">
    <property type="entry name" value="SMBP"/>
    <property type="match status" value="1"/>
</dbReference>